<dbReference type="Pfam" id="PF10884">
    <property type="entry name" value="DUF2683"/>
    <property type="match status" value="1"/>
</dbReference>
<dbReference type="Proteomes" id="UP000009296">
    <property type="component" value="Plasmid pMETOK01"/>
</dbReference>
<dbReference type="EMBL" id="CP002793">
    <property type="protein sequence ID" value="AEH07590.1"/>
    <property type="molecule type" value="Genomic_DNA"/>
</dbReference>
<dbReference type="HOGENOM" id="CLU_189630_0_0_2"/>
<accession>F8AP22</accession>
<protein>
    <recommendedName>
        <fullName evidence="3">Antitoxin</fullName>
    </recommendedName>
</protein>
<dbReference type="InterPro" id="IPR020271">
    <property type="entry name" value="Uncharacterised_MJ1172"/>
</dbReference>
<dbReference type="GeneID" id="10749394"/>
<evidence type="ECO:0000313" key="1">
    <source>
        <dbReference type="EMBL" id="AEH07590.1"/>
    </source>
</evidence>
<dbReference type="AlphaFoldDB" id="F8AP22"/>
<gene>
    <name evidence="1" type="ordered locus">Metok_1628</name>
</gene>
<sequence length="80" mass="9437">MVKAIVNISDENNQIINIIKAKYNLKDKSEAINKIIEEYTELLLEPELKPDYVEKIKKIMERNNMVEFDSVDELRRELGL</sequence>
<reference evidence="1" key="1">
    <citation type="submission" date="2011-05" db="EMBL/GenBank/DDBJ databases">
        <title>Complete sequence of plasmid of Methanothermococcus okinawensis IH1.</title>
        <authorList>
            <consortium name="US DOE Joint Genome Institute"/>
            <person name="Lucas S."/>
            <person name="Han J."/>
            <person name="Lapidus A."/>
            <person name="Cheng J.-F."/>
            <person name="Goodwin L."/>
            <person name="Pitluck S."/>
            <person name="Peters L."/>
            <person name="Mikhailova N."/>
            <person name="Held B."/>
            <person name="Han C."/>
            <person name="Tapia R."/>
            <person name="Land M."/>
            <person name="Hauser L."/>
            <person name="Kyrpides N."/>
            <person name="Ivanova N."/>
            <person name="Pagani I."/>
            <person name="Sieprawska-Lupa M."/>
            <person name="Takai K."/>
            <person name="Miyazaki J."/>
            <person name="Whitman W."/>
            <person name="Woyke T."/>
        </authorList>
    </citation>
    <scope>NUCLEOTIDE SEQUENCE</scope>
    <source>
        <strain evidence="1">IH1</strain>
        <plasmid evidence="1">pMETOK01</plasmid>
    </source>
</reference>
<geneLocation type="plasmid" evidence="1 2">
    <name>pMETOK01</name>
</geneLocation>
<keyword evidence="2" id="KW-1185">Reference proteome</keyword>
<dbReference type="RefSeq" id="WP_013855391.1">
    <property type="nucleotide sequence ID" value="NC_015632.1"/>
</dbReference>
<evidence type="ECO:0000313" key="2">
    <source>
        <dbReference type="Proteomes" id="UP000009296"/>
    </source>
</evidence>
<dbReference type="KEGG" id="mok:Metok_1628"/>
<dbReference type="OrthoDB" id="134273at2157"/>
<organism evidence="1 2">
    <name type="scientific">Methanothermococcus okinawensis (strain DSM 14208 / JCM 11175 / IH1)</name>
    <dbReference type="NCBI Taxonomy" id="647113"/>
    <lineage>
        <taxon>Archaea</taxon>
        <taxon>Methanobacteriati</taxon>
        <taxon>Methanobacteriota</taxon>
        <taxon>Methanomada group</taxon>
        <taxon>Methanococci</taxon>
        <taxon>Methanococcales</taxon>
        <taxon>Methanococcaceae</taxon>
        <taxon>Methanothermococcus</taxon>
    </lineage>
</organism>
<keyword evidence="1" id="KW-0614">Plasmid</keyword>
<name>F8AP22_METOI</name>
<proteinExistence type="predicted"/>
<evidence type="ECO:0008006" key="3">
    <source>
        <dbReference type="Google" id="ProtNLM"/>
    </source>
</evidence>
<dbReference type="eggNOG" id="arCOG05071">
    <property type="taxonomic scope" value="Archaea"/>
</dbReference>